<dbReference type="InterPro" id="IPR052943">
    <property type="entry name" value="TMTC_O-mannosyl-trnsfr"/>
</dbReference>
<name>A0A849SHL4_UNCEI</name>
<dbReference type="PROSITE" id="PS50005">
    <property type="entry name" value="TPR"/>
    <property type="match status" value="1"/>
</dbReference>
<evidence type="ECO:0000256" key="2">
    <source>
        <dbReference type="SAM" id="SignalP"/>
    </source>
</evidence>
<feature type="signal peptide" evidence="2">
    <location>
        <begin position="1"/>
        <end position="27"/>
    </location>
</feature>
<dbReference type="Proteomes" id="UP000580839">
    <property type="component" value="Unassembled WGS sequence"/>
</dbReference>
<dbReference type="Pfam" id="PF13432">
    <property type="entry name" value="TPR_16"/>
    <property type="match status" value="2"/>
</dbReference>
<dbReference type="Gene3D" id="1.25.40.10">
    <property type="entry name" value="Tetratricopeptide repeat domain"/>
    <property type="match status" value="4"/>
</dbReference>
<comment type="caution">
    <text evidence="3">The sequence shown here is derived from an EMBL/GenBank/DDBJ whole genome shotgun (WGS) entry which is preliminary data.</text>
</comment>
<dbReference type="AlphaFoldDB" id="A0A849SHL4"/>
<evidence type="ECO:0000256" key="1">
    <source>
        <dbReference type="PROSITE-ProRule" id="PRU00339"/>
    </source>
</evidence>
<sequence length="361" mass="39742">MRNVSRFFAASLLIVCAAVASPQGAAADEIDRLIEQGRYRLARTRLEAVVAARPNDAREQARLAGLLQQFGELDRAAAAGEKAVALAPNDAQAHWALASVLGEKAQKAGTLQQLGLARRFKKEAERAAELDPKHFDSRIGLMVFHLEAPGIVGGDKKQAKALRDQIVALDPARAWQARSRFAAESRDTHALAAIYREAVKQNPRDYSAHITLASYLSPPWRSERGETERVAREALAIDPERSAAYALLAQVLANQKRWDELDALLAEAAAKFPDGRGPQYQAARVTLQFDAEAARSEKWLRYYLAVPPEPGSPTHAAARWRLAQAIEKQGRRDEAIAELKAAVALDPKFEPARKELKRLKS</sequence>
<gene>
    <name evidence="3" type="ORF">HOP12_11975</name>
</gene>
<feature type="chain" id="PRO_5032822685" evidence="2">
    <location>
        <begin position="28"/>
        <end position="361"/>
    </location>
</feature>
<evidence type="ECO:0000313" key="3">
    <source>
        <dbReference type="EMBL" id="NOT34872.1"/>
    </source>
</evidence>
<dbReference type="InterPro" id="IPR011990">
    <property type="entry name" value="TPR-like_helical_dom_sf"/>
</dbReference>
<dbReference type="SMART" id="SM00028">
    <property type="entry name" value="TPR"/>
    <property type="match status" value="2"/>
</dbReference>
<dbReference type="PANTHER" id="PTHR44809:SF1">
    <property type="entry name" value="PROTEIN O-MANNOSYL-TRANSFERASE TMTC1"/>
    <property type="match status" value="1"/>
</dbReference>
<accession>A0A849SHL4</accession>
<keyword evidence="1" id="KW-0802">TPR repeat</keyword>
<proteinExistence type="predicted"/>
<dbReference type="SUPFAM" id="SSF48452">
    <property type="entry name" value="TPR-like"/>
    <property type="match status" value="2"/>
</dbReference>
<dbReference type="EMBL" id="JABFRW010000152">
    <property type="protein sequence ID" value="NOT34872.1"/>
    <property type="molecule type" value="Genomic_DNA"/>
</dbReference>
<dbReference type="PANTHER" id="PTHR44809">
    <property type="match status" value="1"/>
</dbReference>
<feature type="repeat" description="TPR" evidence="1">
    <location>
        <begin position="316"/>
        <end position="349"/>
    </location>
</feature>
<dbReference type="InterPro" id="IPR019734">
    <property type="entry name" value="TPR_rpt"/>
</dbReference>
<keyword evidence="2" id="KW-0732">Signal</keyword>
<organism evidence="3 4">
    <name type="scientific">Eiseniibacteriota bacterium</name>
    <dbReference type="NCBI Taxonomy" id="2212470"/>
    <lineage>
        <taxon>Bacteria</taxon>
        <taxon>Candidatus Eiseniibacteriota</taxon>
    </lineage>
</organism>
<protein>
    <submittedName>
        <fullName evidence="3">Tetratricopeptide repeat protein</fullName>
    </submittedName>
</protein>
<reference evidence="3 4" key="1">
    <citation type="submission" date="2020-04" db="EMBL/GenBank/DDBJ databases">
        <title>Metagenomic profiling of ammonia- and methane-oxidizing microorganisms in a Dutch drinking water treatment plant.</title>
        <authorList>
            <person name="Poghosyan L."/>
            <person name="Leucker S."/>
        </authorList>
    </citation>
    <scope>NUCLEOTIDE SEQUENCE [LARGE SCALE GENOMIC DNA]</scope>
    <source>
        <strain evidence="3">S-RSF-IL-03</strain>
    </source>
</reference>
<evidence type="ECO:0000313" key="4">
    <source>
        <dbReference type="Proteomes" id="UP000580839"/>
    </source>
</evidence>